<evidence type="ECO:0000313" key="2">
    <source>
        <dbReference type="EMBL" id="TAA75807.1"/>
    </source>
</evidence>
<dbReference type="InterPro" id="IPR011990">
    <property type="entry name" value="TPR-like_helical_dom_sf"/>
</dbReference>
<dbReference type="PANTHER" id="PTHR10098:SF108">
    <property type="entry name" value="TETRATRICOPEPTIDE REPEAT PROTEIN 28"/>
    <property type="match status" value="1"/>
</dbReference>
<keyword evidence="3" id="KW-1185">Reference proteome</keyword>
<dbReference type="PROSITE" id="PS50005">
    <property type="entry name" value="TPR"/>
    <property type="match status" value="2"/>
</dbReference>
<evidence type="ECO:0000313" key="3">
    <source>
        <dbReference type="Proteomes" id="UP000316238"/>
    </source>
</evidence>
<evidence type="ECO:0000256" key="1">
    <source>
        <dbReference type="PROSITE-ProRule" id="PRU00339"/>
    </source>
</evidence>
<dbReference type="SUPFAM" id="SSF48452">
    <property type="entry name" value="TPR-like"/>
    <property type="match status" value="2"/>
</dbReference>
<protein>
    <submittedName>
        <fullName evidence="2">Tetratricopeptide repeat-containing protein</fullName>
    </submittedName>
</protein>
<feature type="repeat" description="TPR" evidence="1">
    <location>
        <begin position="309"/>
        <end position="342"/>
    </location>
</feature>
<proteinExistence type="predicted"/>
<sequence length="496" mass="55595">MDNQFHSNGGEQNIAQGDHAIGKQVNNYGIQPEVFAQYVRELGVTDSALASFFKILEEQQVSRGDLDSKLREIAFRYKELLLRFEAVTSDDPQVKALKEQAKQAIENGEYDQADALLNQAKERDRAAVAKLKASLAEQQAALEKRQLSEAQSCVEQADLQRLQYRYEKSAQYFQEAAAALPEGYKKERAEYLGAAGNDLDNIACYAEALPLYEQSLSIRREINDRKGQAMSLNNISQIYNAQGDYGKALDYLEQSLTIRTEVGDKKGECTIMNNIAALAYDKGDYPKALKFFVQILPLRREMHDKEGEGAVLNNIGMIHDAHGDYATALQYYNQALAIAREIKDKRLESTCLNNISAVYDVQENYDAAWEYAKQSLGITRQIGDRIGEGVTLNNIASICYAKGDYFATLKQYEQALAIAQEIGDKDGEAVTSENIGWFYAEQGELVKAEPYLSRAVELGTQLEHPDLELWREILKAVRTKLREQGTVNAASTVKRS</sequence>
<dbReference type="AlphaFoldDB" id="A0A521G468"/>
<dbReference type="InterPro" id="IPR019734">
    <property type="entry name" value="TPR_rpt"/>
</dbReference>
<keyword evidence="1" id="KW-0802">TPR repeat</keyword>
<organism evidence="2 3">
    <name type="scientific">Candidatus Electronema aureum</name>
    <dbReference type="NCBI Taxonomy" id="2005002"/>
    <lineage>
        <taxon>Bacteria</taxon>
        <taxon>Pseudomonadati</taxon>
        <taxon>Thermodesulfobacteriota</taxon>
        <taxon>Desulfobulbia</taxon>
        <taxon>Desulfobulbales</taxon>
        <taxon>Desulfobulbaceae</taxon>
        <taxon>Candidatus Electronema</taxon>
    </lineage>
</organism>
<gene>
    <name evidence="2" type="ORF">CDV28_10346</name>
</gene>
<dbReference type="EMBL" id="NQJD01000003">
    <property type="protein sequence ID" value="TAA75807.1"/>
    <property type="molecule type" value="Genomic_DNA"/>
</dbReference>
<name>A0A521G468_9BACT</name>
<dbReference type="Proteomes" id="UP000316238">
    <property type="component" value="Unassembled WGS sequence"/>
</dbReference>
<feature type="repeat" description="TPR" evidence="1">
    <location>
        <begin position="229"/>
        <end position="262"/>
    </location>
</feature>
<dbReference type="SMART" id="SM00028">
    <property type="entry name" value="TPR"/>
    <property type="match status" value="9"/>
</dbReference>
<dbReference type="Gene3D" id="1.25.40.10">
    <property type="entry name" value="Tetratricopeptide repeat domain"/>
    <property type="match status" value="2"/>
</dbReference>
<dbReference type="PANTHER" id="PTHR10098">
    <property type="entry name" value="RAPSYN-RELATED"/>
    <property type="match status" value="1"/>
</dbReference>
<comment type="caution">
    <text evidence="2">The sequence shown here is derived from an EMBL/GenBank/DDBJ whole genome shotgun (WGS) entry which is preliminary data.</text>
</comment>
<reference evidence="2" key="1">
    <citation type="submission" date="2017-07" db="EMBL/GenBank/DDBJ databases">
        <title>The cable genome - Insights into the physiology and evolution of filamentous bacteria capable of sulfide oxidation via long distance electron transfer.</title>
        <authorList>
            <person name="Thorup C."/>
            <person name="Bjerg J.T."/>
            <person name="Schreiber L."/>
            <person name="Nielsen L.P."/>
            <person name="Kjeldsen K.U."/>
            <person name="Boesen T."/>
            <person name="Boggild A."/>
            <person name="Meysman F."/>
            <person name="Geelhoed J."/>
            <person name="Schramm A."/>
        </authorList>
    </citation>
    <scope>NUCLEOTIDE SEQUENCE [LARGE SCALE GENOMIC DNA]</scope>
    <source>
        <strain evidence="2">GS</strain>
    </source>
</reference>
<accession>A0A521G468</accession>
<dbReference type="Pfam" id="PF13424">
    <property type="entry name" value="TPR_12"/>
    <property type="match status" value="3"/>
</dbReference>